<dbReference type="GO" id="GO:0030674">
    <property type="term" value="F:protein-macromolecule adaptor activity"/>
    <property type="evidence" value="ECO:0007669"/>
    <property type="project" value="TreeGrafter"/>
</dbReference>
<dbReference type="PROSITE" id="PS50089">
    <property type="entry name" value="ZF_RING_2"/>
    <property type="match status" value="1"/>
</dbReference>
<evidence type="ECO:0000256" key="7">
    <source>
        <dbReference type="ARBA" id="ARBA00023136"/>
    </source>
</evidence>
<keyword evidence="6" id="KW-0653">Protein transport</keyword>
<dbReference type="InterPro" id="IPR015943">
    <property type="entry name" value="WD40/YVTN_repeat-like_dom_sf"/>
</dbReference>
<dbReference type="GO" id="GO:0007033">
    <property type="term" value="P:vacuole organization"/>
    <property type="evidence" value="ECO:0007669"/>
    <property type="project" value="TreeGrafter"/>
</dbReference>
<dbReference type="STRING" id="56484.A0A1Y2FP66"/>
<dbReference type="GO" id="GO:0006886">
    <property type="term" value="P:intracellular protein transport"/>
    <property type="evidence" value="ECO:0007669"/>
    <property type="project" value="UniProtKB-UniRule"/>
</dbReference>
<organism evidence="12 13">
    <name type="scientific">Protomyces lactucae-debilis</name>
    <dbReference type="NCBI Taxonomy" id="2754530"/>
    <lineage>
        <taxon>Eukaryota</taxon>
        <taxon>Fungi</taxon>
        <taxon>Dikarya</taxon>
        <taxon>Ascomycota</taxon>
        <taxon>Taphrinomycotina</taxon>
        <taxon>Taphrinomycetes</taxon>
        <taxon>Taphrinales</taxon>
        <taxon>Protomycetaceae</taxon>
        <taxon>Protomyces</taxon>
    </lineage>
</organism>
<evidence type="ECO:0000256" key="5">
    <source>
        <dbReference type="ARBA" id="ARBA00022833"/>
    </source>
</evidence>
<dbReference type="Gene3D" id="2.130.10.10">
    <property type="entry name" value="YVTN repeat-like/Quinoprotein amine dehydrogenase"/>
    <property type="match status" value="1"/>
</dbReference>
<name>A0A1Y2FP66_PROLT</name>
<dbReference type="InterPro" id="IPR011990">
    <property type="entry name" value="TPR-like_helical_dom_sf"/>
</dbReference>
<evidence type="ECO:0000256" key="2">
    <source>
        <dbReference type="ARBA" id="ARBA00022448"/>
    </source>
</evidence>
<evidence type="ECO:0000313" key="13">
    <source>
        <dbReference type="Proteomes" id="UP000193685"/>
    </source>
</evidence>
<dbReference type="GO" id="GO:0048284">
    <property type="term" value="P:organelle fusion"/>
    <property type="evidence" value="ECO:0007669"/>
    <property type="project" value="TreeGrafter"/>
</dbReference>
<dbReference type="RefSeq" id="XP_040727211.1">
    <property type="nucleotide sequence ID" value="XM_040867568.1"/>
</dbReference>
<dbReference type="Pfam" id="PF23341">
    <property type="entry name" value="PEP5_VPS11_N"/>
    <property type="match status" value="1"/>
</dbReference>
<dbReference type="Proteomes" id="UP000193685">
    <property type="component" value="Unassembled WGS sequence"/>
</dbReference>
<dbReference type="InterPro" id="IPR016528">
    <property type="entry name" value="VPS11"/>
</dbReference>
<dbReference type="Gene3D" id="3.30.40.10">
    <property type="entry name" value="Zinc/RING finger domain, C3HC4 (zinc finger)"/>
    <property type="match status" value="1"/>
</dbReference>
<dbReference type="Gene3D" id="1.25.40.10">
    <property type="entry name" value="Tetratricopeptide repeat domain"/>
    <property type="match status" value="1"/>
</dbReference>
<dbReference type="GeneID" id="63784167"/>
<proteinExistence type="inferred from homology"/>
<feature type="non-terminal residue" evidence="12">
    <location>
        <position position="1"/>
    </location>
</feature>
<dbReference type="GO" id="GO:0007032">
    <property type="term" value="P:endosome organization"/>
    <property type="evidence" value="ECO:0007669"/>
    <property type="project" value="TreeGrafter"/>
</dbReference>
<dbReference type="InterPro" id="IPR001841">
    <property type="entry name" value="Znf_RING"/>
</dbReference>
<accession>A0A1Y2FP66</accession>
<feature type="repeat" description="CHCR" evidence="10">
    <location>
        <begin position="407"/>
        <end position="553"/>
    </location>
</feature>
<dbReference type="SMART" id="SM00299">
    <property type="entry name" value="CLH"/>
    <property type="match status" value="1"/>
</dbReference>
<evidence type="ECO:0000256" key="1">
    <source>
        <dbReference type="ARBA" id="ARBA00007070"/>
    </source>
</evidence>
<comment type="subcellular location">
    <subcellularLocation>
        <location evidence="8">Endomembrane system</location>
        <topology evidence="8">Peripheral membrane protein</topology>
        <orientation evidence="8">Cytoplasmic side</orientation>
    </subcellularLocation>
</comment>
<keyword evidence="2" id="KW-0813">Transport</keyword>
<dbReference type="InterPro" id="IPR000547">
    <property type="entry name" value="Clathrin_H-chain/VPS_repeat"/>
</dbReference>
<dbReference type="InterPro" id="IPR057307">
    <property type="entry name" value="PEP5_VPS11_N"/>
</dbReference>
<reference evidence="12 13" key="1">
    <citation type="submission" date="2016-07" db="EMBL/GenBank/DDBJ databases">
        <title>Pervasive Adenine N6-methylation of Active Genes in Fungi.</title>
        <authorList>
            <consortium name="DOE Joint Genome Institute"/>
            <person name="Mondo S.J."/>
            <person name="Dannebaum R.O."/>
            <person name="Kuo R.C."/>
            <person name="Labutti K."/>
            <person name="Haridas S."/>
            <person name="Kuo A."/>
            <person name="Salamov A."/>
            <person name="Ahrendt S.R."/>
            <person name="Lipzen A."/>
            <person name="Sullivan W."/>
            <person name="Andreopoulos W.B."/>
            <person name="Clum A."/>
            <person name="Lindquist E."/>
            <person name="Daum C."/>
            <person name="Ramamoorthy G.K."/>
            <person name="Gryganskyi A."/>
            <person name="Culley D."/>
            <person name="Magnuson J.K."/>
            <person name="James T.Y."/>
            <person name="O'Malley M.A."/>
            <person name="Stajich J.E."/>
            <person name="Spatafora J.W."/>
            <person name="Visel A."/>
            <person name="Grigoriev I.V."/>
        </authorList>
    </citation>
    <scope>NUCLEOTIDE SEQUENCE [LARGE SCALE GENOMIC DNA]</scope>
    <source>
        <strain evidence="12 13">12-1054</strain>
    </source>
</reference>
<evidence type="ECO:0000259" key="11">
    <source>
        <dbReference type="PROSITE" id="PS50089"/>
    </source>
</evidence>
<dbReference type="GO" id="GO:0030897">
    <property type="term" value="C:HOPS complex"/>
    <property type="evidence" value="ECO:0007669"/>
    <property type="project" value="TreeGrafter"/>
</dbReference>
<dbReference type="InterPro" id="IPR057308">
    <property type="entry name" value="CHCR_PEP5_VPS11"/>
</dbReference>
<evidence type="ECO:0000256" key="8">
    <source>
        <dbReference type="ARBA" id="ARBA00029433"/>
    </source>
</evidence>
<evidence type="ECO:0000256" key="3">
    <source>
        <dbReference type="ARBA" id="ARBA00022723"/>
    </source>
</evidence>
<evidence type="ECO:0000256" key="4">
    <source>
        <dbReference type="ARBA" id="ARBA00022771"/>
    </source>
</evidence>
<dbReference type="OrthoDB" id="26184at2759"/>
<dbReference type="GO" id="GO:0005768">
    <property type="term" value="C:endosome"/>
    <property type="evidence" value="ECO:0007669"/>
    <property type="project" value="UniProtKB-ARBA"/>
</dbReference>
<sequence length="958" mass="106110">WRQFNFFECVKIPDAEDASAPGPVALSPASSGAVIASTDSYIFLGTQDGQLQAINRSFKVAASIQAYAHGRLHHIMPCDEDLLVTLGDEPTSSGADGPTLKTWSLSMSKKGVLQFKLLSAVPLHSQRPHPITCCTTLPDLSQVAIGSADGRVVLVKGDLVRDRGAKQRTVYESEEPITGLQFLVSNKITTLYIFTTSKLLTLTTISASGKSVTQVPRIMESVGAALGCIAYDKHKNQIAVVRQDALYLYTVDGRGPCYALEGSKSAIHIFKDYTIILQPPSETRASAMKSLGRIGNTDAIDDATKLTMLQTDHKFISHTSLFPQGLRTVLTCWHELFLITLDGRLFQLTEISMQSKLDILQGKSMYTLAIQIAQEAQYDEAAVDAILIKYGDYLYSRDDFEAAVKQYIKAIKRCDVSAVMRKFLEAQHVPLLTEFLEALHRAKLSNADYSTLLLNCYAKLKQKEKLQDFVREQGGHAIDLDVAVALCRQAGYYDQAISLTAQHKNHVMCIGIMTEDKQDFASALAYMRKLKKPEDLGLLLTHFGRILMAHLPAETTRLFVEFYTGSYMPETEVQAAGIISPPRRVTGGYTAVIPVPVKSGDAQSSAASILTTEEEAAQYLAPPPRSAFPIFVDYPEHFRHFLEVLLERQTHTEEDLKTRADLVSTLLEIYLQLANKSEDVDAQSKWQEKAKALLDRESNVVDSSNALLLFHLASYKEGAMLVQERSGRKEDVFRSYCTARDTPGVLRTLKSYGQDTPQLYPLALKYLTSAPQIVEEAGPALGLVLNQIKERRLLVPIQVVQALSANAVATMGIIKTYLADIIERERREIEANTKLIASYKQETLEKETEALKLAESAIQLQMARCSRCGGTFDFPVIHFLCKHSFHQRCVLDNAAVSQIGPNATEPACPICHDADTAVQAMADTRRQASTEKHELFLEGLEGARDRAAYTFARLDFES</sequence>
<evidence type="ECO:0000313" key="12">
    <source>
        <dbReference type="EMBL" id="ORY85729.1"/>
    </source>
</evidence>
<keyword evidence="3" id="KW-0479">Metal-binding</keyword>
<comment type="similarity">
    <text evidence="1">Belongs to the VPS11 family.</text>
</comment>
<dbReference type="PANTHER" id="PTHR23323">
    <property type="entry name" value="VACUOLAR PROTEIN SORTING-ASSOCIATED PROTEIN"/>
    <property type="match status" value="1"/>
</dbReference>
<dbReference type="SMART" id="SM00184">
    <property type="entry name" value="RING"/>
    <property type="match status" value="1"/>
</dbReference>
<protein>
    <submittedName>
        <fullName evidence="12">Vacuolar protein sorting protein VPS11</fullName>
    </submittedName>
</protein>
<dbReference type="Pfam" id="PF23356">
    <property type="entry name" value="TPR_PEP5_VPS11"/>
    <property type="match status" value="2"/>
</dbReference>
<dbReference type="EMBL" id="MCFI01000004">
    <property type="protein sequence ID" value="ORY85729.1"/>
    <property type="molecule type" value="Genomic_DNA"/>
</dbReference>
<dbReference type="AlphaFoldDB" id="A0A1Y2FP66"/>
<dbReference type="PIRSF" id="PIRSF007860">
    <property type="entry name" value="VPS11"/>
    <property type="match status" value="1"/>
</dbReference>
<comment type="caution">
    <text evidence="12">The sequence shown here is derived from an EMBL/GenBank/DDBJ whole genome shotgun (WGS) entry which is preliminary data.</text>
</comment>
<dbReference type="PROSITE" id="PS50236">
    <property type="entry name" value="CHCR"/>
    <property type="match status" value="1"/>
</dbReference>
<dbReference type="SUPFAM" id="SSF57850">
    <property type="entry name" value="RING/U-box"/>
    <property type="match status" value="1"/>
</dbReference>
<evidence type="ECO:0000256" key="9">
    <source>
        <dbReference type="PROSITE-ProRule" id="PRU00175"/>
    </source>
</evidence>
<keyword evidence="5" id="KW-0862">Zinc</keyword>
<gene>
    <name evidence="12" type="ORF">BCR37DRAFT_344565</name>
</gene>
<dbReference type="GO" id="GO:0006904">
    <property type="term" value="P:vesicle docking involved in exocytosis"/>
    <property type="evidence" value="ECO:0007669"/>
    <property type="project" value="TreeGrafter"/>
</dbReference>
<keyword evidence="4 9" id="KW-0863">Zinc-finger</keyword>
<evidence type="ECO:0000256" key="10">
    <source>
        <dbReference type="PROSITE-ProRule" id="PRU01006"/>
    </source>
</evidence>
<keyword evidence="7" id="KW-0472">Membrane</keyword>
<dbReference type="SUPFAM" id="SSF50978">
    <property type="entry name" value="WD40 repeat-like"/>
    <property type="match status" value="1"/>
</dbReference>
<dbReference type="PANTHER" id="PTHR23323:SF24">
    <property type="entry name" value="VACUOLAR PROTEIN SORTING-ASSOCIATED PROTEIN 11 HOMOLOG"/>
    <property type="match status" value="1"/>
</dbReference>
<keyword evidence="13" id="KW-1185">Reference proteome</keyword>
<dbReference type="GO" id="GO:0008270">
    <property type="term" value="F:zinc ion binding"/>
    <property type="evidence" value="ECO:0007669"/>
    <property type="project" value="UniProtKB-KW"/>
</dbReference>
<dbReference type="OMA" id="ENENECP"/>
<dbReference type="InterPro" id="IPR036322">
    <property type="entry name" value="WD40_repeat_dom_sf"/>
</dbReference>
<dbReference type="InterPro" id="IPR016024">
    <property type="entry name" value="ARM-type_fold"/>
</dbReference>
<dbReference type="CDD" id="cd16688">
    <property type="entry name" value="RING-H2_Vps11"/>
    <property type="match status" value="1"/>
</dbReference>
<dbReference type="SUPFAM" id="SSF48371">
    <property type="entry name" value="ARM repeat"/>
    <property type="match status" value="1"/>
</dbReference>
<evidence type="ECO:0000256" key="6">
    <source>
        <dbReference type="ARBA" id="ARBA00022927"/>
    </source>
</evidence>
<dbReference type="Pfam" id="PF17122">
    <property type="entry name" value="zf-C3H2C3"/>
    <property type="match status" value="1"/>
</dbReference>
<feature type="domain" description="RING-type" evidence="11">
    <location>
        <begin position="865"/>
        <end position="912"/>
    </location>
</feature>
<dbReference type="InterPro" id="IPR013083">
    <property type="entry name" value="Znf_RING/FYVE/PHD"/>
</dbReference>